<dbReference type="SUPFAM" id="SSF56219">
    <property type="entry name" value="DNase I-like"/>
    <property type="match status" value="1"/>
</dbReference>
<evidence type="ECO:0000259" key="1">
    <source>
        <dbReference type="Pfam" id="PF03372"/>
    </source>
</evidence>
<evidence type="ECO:0000313" key="2">
    <source>
        <dbReference type="EMBL" id="OBU06104.1"/>
    </source>
</evidence>
<organism evidence="2 3">
    <name type="scientific">Morganella psychrotolerans</name>
    <dbReference type="NCBI Taxonomy" id="368603"/>
    <lineage>
        <taxon>Bacteria</taxon>
        <taxon>Pseudomonadati</taxon>
        <taxon>Pseudomonadota</taxon>
        <taxon>Gammaproteobacteria</taxon>
        <taxon>Enterobacterales</taxon>
        <taxon>Morganellaceae</taxon>
        <taxon>Morganella</taxon>
    </lineage>
</organism>
<dbReference type="Pfam" id="PF03372">
    <property type="entry name" value="Exo_endo_phos"/>
    <property type="match status" value="1"/>
</dbReference>
<proteinExistence type="predicted"/>
<feature type="domain" description="Endonuclease/exonuclease/phosphatase" evidence="1">
    <location>
        <begin position="60"/>
        <end position="264"/>
    </location>
</feature>
<dbReference type="EMBL" id="LZEY01000034">
    <property type="protein sequence ID" value="OBU06104.1"/>
    <property type="molecule type" value="Genomic_DNA"/>
</dbReference>
<dbReference type="Proteomes" id="UP000092377">
    <property type="component" value="Unassembled WGS sequence"/>
</dbReference>
<accession>A0A1B8HAJ4</accession>
<dbReference type="NCBIfam" id="NF003840">
    <property type="entry name" value="PRK05421.1-2"/>
    <property type="match status" value="1"/>
</dbReference>
<comment type="caution">
    <text evidence="2">The sequence shown here is derived from an EMBL/GenBank/DDBJ whole genome shotgun (WGS) entry which is preliminary data.</text>
</comment>
<sequence>MGIDANSLRVVLNKKKTWSVRYVAGLPAQQITPMSADMLGSRLPVGLPISTPAQPIRVVVWNIYKQQRPEWQKTLDKLLCDTQLALLQEAQPSPGLVNLSAKHQLIADQVPALRFQQHPSGVMTLATSHPVYCCPLQQKEPLLRLAKSALITVYPLPDGRQLMVINVHAINFSFGVDVYRRQLSTIGSQIRCHIGPVIMGGDFNAWSRQRMNILKRFARALRLKEVLFPVDIRTRVFGHPLDYLFYRGFKLIQSDVMLTDASDHHPLIAEFQ</sequence>
<name>A0A1B8HAJ4_9GAMM</name>
<dbReference type="GO" id="GO:0003824">
    <property type="term" value="F:catalytic activity"/>
    <property type="evidence" value="ECO:0007669"/>
    <property type="project" value="InterPro"/>
</dbReference>
<dbReference type="InterPro" id="IPR005135">
    <property type="entry name" value="Endo/exonuclease/phosphatase"/>
</dbReference>
<dbReference type="InterPro" id="IPR036691">
    <property type="entry name" value="Endo/exonu/phosph_ase_sf"/>
</dbReference>
<keyword evidence="3" id="KW-1185">Reference proteome</keyword>
<dbReference type="OrthoDB" id="9793162at2"/>
<gene>
    <name evidence="2" type="ORF">AYY18_06265</name>
</gene>
<dbReference type="AlphaFoldDB" id="A0A1B8HAJ4"/>
<dbReference type="Gene3D" id="3.60.10.10">
    <property type="entry name" value="Endonuclease/exonuclease/phosphatase"/>
    <property type="match status" value="1"/>
</dbReference>
<protein>
    <recommendedName>
        <fullName evidence="1">Endonuclease/exonuclease/phosphatase domain-containing protein</fullName>
    </recommendedName>
</protein>
<dbReference type="NCBIfam" id="NF003841">
    <property type="entry name" value="PRK05421.1-3"/>
    <property type="match status" value="1"/>
</dbReference>
<evidence type="ECO:0000313" key="3">
    <source>
        <dbReference type="Proteomes" id="UP000092377"/>
    </source>
</evidence>
<dbReference type="NCBIfam" id="NF003839">
    <property type="entry name" value="PRK05421.1-1"/>
    <property type="match status" value="1"/>
</dbReference>
<reference evidence="3" key="1">
    <citation type="submission" date="2016-06" db="EMBL/GenBank/DDBJ databases">
        <authorList>
            <person name="Butler K."/>
        </authorList>
    </citation>
    <scope>NUCLEOTIDE SEQUENCE [LARGE SCALE GENOMIC DNA]</scope>
    <source>
        <strain evidence="3">GCSL-Mp20</strain>
    </source>
</reference>
<dbReference type="RefSeq" id="WP_067403368.1">
    <property type="nucleotide sequence ID" value="NZ_LZEY01000034.1"/>
</dbReference>
<dbReference type="NCBIfam" id="NF003842">
    <property type="entry name" value="PRK05421.1-4"/>
    <property type="match status" value="1"/>
</dbReference>